<proteinExistence type="predicted"/>
<accession>A0A1H3SPH0</accession>
<name>A0A1H3SPH0_9FIRM</name>
<dbReference type="RefSeq" id="WP_091733090.1">
    <property type="nucleotide sequence ID" value="NZ_FNQE01000053.1"/>
</dbReference>
<gene>
    <name evidence="2" type="ORF">SAMN05660462_03005</name>
</gene>
<protein>
    <submittedName>
        <fullName evidence="2">VTC domain-containing protein</fullName>
    </submittedName>
</protein>
<reference evidence="2 3" key="1">
    <citation type="submission" date="2016-10" db="EMBL/GenBank/DDBJ databases">
        <authorList>
            <person name="de Groot N.N."/>
        </authorList>
    </citation>
    <scope>NUCLEOTIDE SEQUENCE [LARGE SCALE GENOMIC DNA]</scope>
    <source>
        <strain evidence="2 3">DSM 21650</strain>
    </source>
</reference>
<dbReference type="Proteomes" id="UP000198625">
    <property type="component" value="Unassembled WGS sequence"/>
</dbReference>
<evidence type="ECO:0000313" key="2">
    <source>
        <dbReference type="EMBL" id="SDZ39441.1"/>
    </source>
</evidence>
<dbReference type="Gene3D" id="3.20.100.30">
    <property type="entry name" value="VTC, catalytic tunnel domain"/>
    <property type="match status" value="1"/>
</dbReference>
<dbReference type="OrthoDB" id="9784042at2"/>
<dbReference type="EMBL" id="FNQE01000053">
    <property type="protein sequence ID" value="SDZ39441.1"/>
    <property type="molecule type" value="Genomic_DNA"/>
</dbReference>
<keyword evidence="3" id="KW-1185">Reference proteome</keyword>
<evidence type="ECO:0000259" key="1">
    <source>
        <dbReference type="Pfam" id="PF09359"/>
    </source>
</evidence>
<dbReference type="AlphaFoldDB" id="A0A1H3SPH0"/>
<sequence length="225" mass="26631">MSKIKGRYELKHYINYCDVLQLRARLPFVASLDRNCGTENGYRIRSLYFDNYNDKALKEKIEGVNEREKFRLRLYDNDTSFIRLEKKSKKNGICYKESAVIREDQCKRLIEGDIAVLKEMDTPLCLELYTKMHYQQLRPKNIVDYWREAYVYHAGNVRITLDYDIRASFNIQDFLMANPVFVPVTDVYILEVKYDNFLPEIIRGIVSLSSRRSAAFSKYAVTRII</sequence>
<evidence type="ECO:0000313" key="3">
    <source>
        <dbReference type="Proteomes" id="UP000198625"/>
    </source>
</evidence>
<dbReference type="InterPro" id="IPR042267">
    <property type="entry name" value="VTC_sf"/>
</dbReference>
<dbReference type="GO" id="GO:0006799">
    <property type="term" value="P:polyphosphate biosynthetic process"/>
    <property type="evidence" value="ECO:0007669"/>
    <property type="project" value="UniProtKB-ARBA"/>
</dbReference>
<dbReference type="Pfam" id="PF09359">
    <property type="entry name" value="VTC"/>
    <property type="match status" value="1"/>
</dbReference>
<dbReference type="CDD" id="cd07750">
    <property type="entry name" value="PolyPPase_VTC_like"/>
    <property type="match status" value="1"/>
</dbReference>
<feature type="domain" description="VTC" evidence="1">
    <location>
        <begin position="7"/>
        <end position="220"/>
    </location>
</feature>
<organism evidence="2 3">
    <name type="scientific">Proteiniborus ethanoligenes</name>
    <dbReference type="NCBI Taxonomy" id="415015"/>
    <lineage>
        <taxon>Bacteria</taxon>
        <taxon>Bacillati</taxon>
        <taxon>Bacillota</taxon>
        <taxon>Clostridia</taxon>
        <taxon>Eubacteriales</taxon>
        <taxon>Proteiniborus</taxon>
    </lineage>
</organism>
<dbReference type="STRING" id="415015.SAMN05660462_03005"/>
<dbReference type="InterPro" id="IPR018966">
    <property type="entry name" value="VTC_domain"/>
</dbReference>